<dbReference type="Proteomes" id="UP000284243">
    <property type="component" value="Unassembled WGS sequence"/>
</dbReference>
<evidence type="ECO:0000313" key="6">
    <source>
        <dbReference type="Proteomes" id="UP000283426"/>
    </source>
</evidence>
<dbReference type="InterPro" id="IPR016181">
    <property type="entry name" value="Acyl_CoA_acyltransferase"/>
</dbReference>
<evidence type="ECO:0000313" key="3">
    <source>
        <dbReference type="EMBL" id="RGU54009.1"/>
    </source>
</evidence>
<dbReference type="Proteomes" id="UP000283426">
    <property type="component" value="Unassembled WGS sequence"/>
</dbReference>
<evidence type="ECO:0000313" key="7">
    <source>
        <dbReference type="Proteomes" id="UP000284243"/>
    </source>
</evidence>
<dbReference type="EMBL" id="QRYW01000058">
    <property type="protein sequence ID" value="RGV18390.1"/>
    <property type="molecule type" value="Genomic_DNA"/>
</dbReference>
<comment type="caution">
    <text evidence="3">The sequence shown here is derived from an EMBL/GenBank/DDBJ whole genome shotgun (WGS) entry which is preliminary data.</text>
</comment>
<dbReference type="EMBL" id="JAKNDN010000050">
    <property type="protein sequence ID" value="MCG4961924.1"/>
    <property type="molecule type" value="Genomic_DNA"/>
</dbReference>
<name>A0A1Y3YCF7_9BACT</name>
<dbReference type="EMBL" id="QRYC01000040">
    <property type="protein sequence ID" value="RGU54009.1"/>
    <property type="molecule type" value="Genomic_DNA"/>
</dbReference>
<dbReference type="AlphaFoldDB" id="A0A1Y3YCF7"/>
<dbReference type="Proteomes" id="UP001212263">
    <property type="component" value="Unassembled WGS sequence"/>
</dbReference>
<reference evidence="1" key="2">
    <citation type="submission" date="2022-01" db="EMBL/GenBank/DDBJ databases">
        <title>Collection of gut derived symbiotic bacterial strains cultured from healthy donors.</title>
        <authorList>
            <person name="Lin H."/>
            <person name="Kohout C."/>
            <person name="Waligurski E."/>
            <person name="Pamer E.G."/>
        </authorList>
    </citation>
    <scope>NUCLEOTIDE SEQUENCE</scope>
    <source>
        <strain evidence="1">DFI.1.149</strain>
    </source>
</reference>
<gene>
    <name evidence="4" type="ORF">DWW24_19870</name>
    <name evidence="3" type="ORF">DWW57_17850</name>
    <name evidence="5" type="ORF">DXA53_18025</name>
    <name evidence="1" type="ORF">L0P03_19075</name>
    <name evidence="2" type="ORF">PN645_12380</name>
</gene>
<sequence>MEIEKLGGTTERLYRLVAPLVMKPCILRENNNYPFKTSMHHIWFIAIEEERVVGFMPVEIKDKYAVINNYYIDKDDPDLLAALLREVIRHYAGQYKLQSVTHSRHLSVFAANGFSIIRPWKLYAKMEHRQQETL</sequence>
<evidence type="ECO:0000313" key="5">
    <source>
        <dbReference type="EMBL" id="RGY03663.1"/>
    </source>
</evidence>
<dbReference type="SUPFAM" id="SSF55729">
    <property type="entry name" value="Acyl-CoA N-acyltransferases (Nat)"/>
    <property type="match status" value="1"/>
</dbReference>
<protein>
    <recommendedName>
        <fullName evidence="9">N-acetyltransferase domain-containing protein</fullName>
    </recommendedName>
</protein>
<dbReference type="Proteomes" id="UP000284434">
    <property type="component" value="Unassembled WGS sequence"/>
</dbReference>
<evidence type="ECO:0000313" key="4">
    <source>
        <dbReference type="EMBL" id="RGV18390.1"/>
    </source>
</evidence>
<dbReference type="OMA" id="YIAFHET"/>
<reference evidence="2" key="3">
    <citation type="submission" date="2023-01" db="EMBL/GenBank/DDBJ databases">
        <title>Human gut microbiome strain richness.</title>
        <authorList>
            <person name="Chen-Liaw A."/>
        </authorList>
    </citation>
    <scope>NUCLEOTIDE SEQUENCE</scope>
    <source>
        <strain evidence="2">RTP21484st1_B7_RTP21484_190118</strain>
    </source>
</reference>
<evidence type="ECO:0008006" key="9">
    <source>
        <dbReference type="Google" id="ProtNLM"/>
    </source>
</evidence>
<dbReference type="EMBL" id="JAQMRD010000016">
    <property type="protein sequence ID" value="MDB9223800.1"/>
    <property type="molecule type" value="Genomic_DNA"/>
</dbReference>
<dbReference type="EMBL" id="QSCO01000034">
    <property type="protein sequence ID" value="RGY03663.1"/>
    <property type="molecule type" value="Genomic_DNA"/>
</dbReference>
<organism evidence="3 7">
    <name type="scientific">Odoribacter splanchnicus</name>
    <dbReference type="NCBI Taxonomy" id="28118"/>
    <lineage>
        <taxon>Bacteria</taxon>
        <taxon>Pseudomonadati</taxon>
        <taxon>Bacteroidota</taxon>
        <taxon>Bacteroidia</taxon>
        <taxon>Bacteroidales</taxon>
        <taxon>Odoribacteraceae</taxon>
        <taxon>Odoribacter</taxon>
    </lineage>
</organism>
<evidence type="ECO:0000313" key="8">
    <source>
        <dbReference type="Proteomes" id="UP000284434"/>
    </source>
</evidence>
<dbReference type="GeneID" id="61275179"/>
<dbReference type="Proteomes" id="UP001199750">
    <property type="component" value="Unassembled WGS sequence"/>
</dbReference>
<dbReference type="RefSeq" id="WP_013612153.1">
    <property type="nucleotide sequence ID" value="NZ_BAABYK010000001.1"/>
</dbReference>
<proteinExistence type="predicted"/>
<evidence type="ECO:0000313" key="2">
    <source>
        <dbReference type="EMBL" id="MDB9223800.1"/>
    </source>
</evidence>
<accession>A0A1Y3YCF7</accession>
<evidence type="ECO:0000313" key="1">
    <source>
        <dbReference type="EMBL" id="MCG4961924.1"/>
    </source>
</evidence>
<reference evidence="6 7" key="1">
    <citation type="submission" date="2018-08" db="EMBL/GenBank/DDBJ databases">
        <title>A genome reference for cultivated species of the human gut microbiota.</title>
        <authorList>
            <person name="Zou Y."/>
            <person name="Xue W."/>
            <person name="Luo G."/>
        </authorList>
    </citation>
    <scope>NUCLEOTIDE SEQUENCE [LARGE SCALE GENOMIC DNA]</scope>
    <source>
        <strain evidence="4 6">AF14-6AC</strain>
        <strain evidence="3 7">AF16-14</strain>
        <strain evidence="5 8">OF03-11</strain>
    </source>
</reference>